<dbReference type="GO" id="GO:0003676">
    <property type="term" value="F:nucleic acid binding"/>
    <property type="evidence" value="ECO:0007669"/>
    <property type="project" value="InterPro"/>
</dbReference>
<evidence type="ECO:0000313" key="4">
    <source>
        <dbReference type="EMBL" id="KAK1650594.1"/>
    </source>
</evidence>
<evidence type="ECO:0000259" key="3">
    <source>
        <dbReference type="Pfam" id="PF01612"/>
    </source>
</evidence>
<dbReference type="Proteomes" id="UP001231189">
    <property type="component" value="Unassembled WGS sequence"/>
</dbReference>
<dbReference type="Gene3D" id="3.30.420.10">
    <property type="entry name" value="Ribonuclease H-like superfamily/Ribonuclease H"/>
    <property type="match status" value="1"/>
</dbReference>
<dbReference type="GO" id="GO:0006139">
    <property type="term" value="P:nucleobase-containing compound metabolic process"/>
    <property type="evidence" value="ECO:0007669"/>
    <property type="project" value="InterPro"/>
</dbReference>
<comment type="caution">
    <text evidence="4">The sequence shown here is derived from an EMBL/GenBank/DDBJ whole genome shotgun (WGS) entry which is preliminary data.</text>
</comment>
<dbReference type="InterPro" id="IPR002562">
    <property type="entry name" value="3'-5'_exonuclease_dom"/>
</dbReference>
<keyword evidence="1" id="KW-0540">Nuclease</keyword>
<dbReference type="GO" id="GO:0005634">
    <property type="term" value="C:nucleus"/>
    <property type="evidence" value="ECO:0007669"/>
    <property type="project" value="TreeGrafter"/>
</dbReference>
<reference evidence="4" key="1">
    <citation type="submission" date="2023-07" db="EMBL/GenBank/DDBJ databases">
        <title>A chromosome-level genome assembly of Lolium multiflorum.</title>
        <authorList>
            <person name="Chen Y."/>
            <person name="Copetti D."/>
            <person name="Kolliker R."/>
            <person name="Studer B."/>
        </authorList>
    </citation>
    <scope>NUCLEOTIDE SEQUENCE</scope>
    <source>
        <strain evidence="4">02402/16</strain>
        <tissue evidence="4">Leaf</tissue>
    </source>
</reference>
<dbReference type="SUPFAM" id="SSF53098">
    <property type="entry name" value="Ribonuclease H-like"/>
    <property type="match status" value="1"/>
</dbReference>
<keyword evidence="5" id="KW-1185">Reference proteome</keyword>
<proteinExistence type="predicted"/>
<accession>A0AAD8SEQ7</accession>
<dbReference type="EMBL" id="JAUUTY010000004">
    <property type="protein sequence ID" value="KAK1650594.1"/>
    <property type="molecule type" value="Genomic_DNA"/>
</dbReference>
<dbReference type="Pfam" id="PF01612">
    <property type="entry name" value="DNA_pol_A_exo1"/>
    <property type="match status" value="1"/>
</dbReference>
<evidence type="ECO:0000256" key="2">
    <source>
        <dbReference type="ARBA" id="ARBA00022801"/>
    </source>
</evidence>
<dbReference type="GO" id="GO:0008408">
    <property type="term" value="F:3'-5' exonuclease activity"/>
    <property type="evidence" value="ECO:0007669"/>
    <property type="project" value="InterPro"/>
</dbReference>
<dbReference type="InterPro" id="IPR051132">
    <property type="entry name" value="3-5_Exonuclease_domain"/>
</dbReference>
<name>A0AAD8SEQ7_LOLMU</name>
<gene>
    <name evidence="4" type="ORF">QYE76_068399</name>
</gene>
<feature type="domain" description="3'-5' exonuclease" evidence="3">
    <location>
        <begin position="50"/>
        <end position="213"/>
    </location>
</feature>
<dbReference type="AlphaFoldDB" id="A0AAD8SEQ7"/>
<dbReference type="PANTHER" id="PTHR13620:SF122">
    <property type="entry name" value="3'-5' EXONUCLEASE DOMAIN-CONTAINING PROTEIN"/>
    <property type="match status" value="1"/>
</dbReference>
<organism evidence="4 5">
    <name type="scientific">Lolium multiflorum</name>
    <name type="common">Italian ryegrass</name>
    <name type="synonym">Lolium perenne subsp. multiflorum</name>
    <dbReference type="NCBI Taxonomy" id="4521"/>
    <lineage>
        <taxon>Eukaryota</taxon>
        <taxon>Viridiplantae</taxon>
        <taxon>Streptophyta</taxon>
        <taxon>Embryophyta</taxon>
        <taxon>Tracheophyta</taxon>
        <taxon>Spermatophyta</taxon>
        <taxon>Magnoliopsida</taxon>
        <taxon>Liliopsida</taxon>
        <taxon>Poales</taxon>
        <taxon>Poaceae</taxon>
        <taxon>BOP clade</taxon>
        <taxon>Pooideae</taxon>
        <taxon>Poodae</taxon>
        <taxon>Poeae</taxon>
        <taxon>Poeae Chloroplast Group 2 (Poeae type)</taxon>
        <taxon>Loliodinae</taxon>
        <taxon>Loliinae</taxon>
        <taxon>Lolium</taxon>
    </lineage>
</organism>
<dbReference type="InterPro" id="IPR036397">
    <property type="entry name" value="RNaseH_sf"/>
</dbReference>
<evidence type="ECO:0000313" key="5">
    <source>
        <dbReference type="Proteomes" id="UP001231189"/>
    </source>
</evidence>
<dbReference type="PANTHER" id="PTHR13620">
    <property type="entry name" value="3-5 EXONUCLEASE"/>
    <property type="match status" value="1"/>
</dbReference>
<keyword evidence="2" id="KW-0378">Hydrolase</keyword>
<evidence type="ECO:0000256" key="1">
    <source>
        <dbReference type="ARBA" id="ARBA00022722"/>
    </source>
</evidence>
<protein>
    <recommendedName>
        <fullName evidence="3">3'-5' exonuclease domain-containing protein</fullName>
    </recommendedName>
</protein>
<dbReference type="GO" id="GO:0005737">
    <property type="term" value="C:cytoplasm"/>
    <property type="evidence" value="ECO:0007669"/>
    <property type="project" value="TreeGrafter"/>
</dbReference>
<sequence length="236" mass="27423">MVKLARVLDFPRSEIYYDDMEKMNFKITYTLRAKRVERWIRAVRRDFLDAAEIKVVSLDCEFTDPRKGNQRAVVLQLSVAQHTLVFHIMHADEVPQMLIDFLADKNIKFCGAAIHNDVNMLQTHGISIPPTINLQQILQNPVPRKQTPSLIDLANHYIGADLEQKKFNYNKNKPSKTAKALEEEALIFGWGDFPLSHKQLQYAALDARLDFELGRRHFRALGYNSHMDRLELNIYE</sequence>
<dbReference type="InterPro" id="IPR012337">
    <property type="entry name" value="RNaseH-like_sf"/>
</dbReference>